<organism evidence="1 2">
    <name type="scientific">callitrichine gammaherpesvirus 3</name>
    <name type="common">Marmoset lymphocryptovirus</name>
    <dbReference type="NCBI Taxonomy" id="106331"/>
    <lineage>
        <taxon>Viruses</taxon>
        <taxon>Duplodnaviria</taxon>
        <taxon>Heunggongvirae</taxon>
        <taxon>Peploviricota</taxon>
        <taxon>Herviviricetes</taxon>
        <taxon>Herpesvirales</taxon>
        <taxon>Orthoherpesviridae</taxon>
        <taxon>Gammaherpesvirinae</taxon>
        <taxon>Lymphocryptovirus</taxon>
        <taxon>Lymphocryptovirus callitrichinegamma3</taxon>
    </lineage>
</organism>
<sequence>MTDDVFQDNAPNLGAEDEMDRGVLLLTRVMIAAYLDDPGKGLGTEERLFLRLIKRLMKKEEKRFADIVNSGSAPTTLHGHIKRLMTFTRAIYEDHMDNWFRVRALTSLAVAYARRNIPGDSENAGLLLVGFAEFLCLYRRAWLSRLGGIRVGLRRAFPLTWMRMRVGESCYKQ</sequence>
<evidence type="ECO:0000313" key="2">
    <source>
        <dbReference type="Proteomes" id="UP000202809"/>
    </source>
</evidence>
<dbReference type="PROSITE" id="PS50062">
    <property type="entry name" value="BCL2_FAMILY"/>
    <property type="match status" value="1"/>
</dbReference>
<accession>Q993L0</accession>
<dbReference type="InterPro" id="IPR036834">
    <property type="entry name" value="Bcl-2-like_sf"/>
</dbReference>
<dbReference type="Pfam" id="PF06861">
    <property type="entry name" value="BALF1"/>
    <property type="match status" value="1"/>
</dbReference>
<dbReference type="OrthoDB" id="11545at10239"/>
<reference evidence="1 2" key="2">
    <citation type="journal article" date="2002" name="J. Virol.">
        <title>Complete genomic sequence of an Epstein-Barr virus-related herpesvirus naturally infecting a new world primate: a defining point in the evolution of oncogenic lymphocryptoviruses.</title>
        <authorList>
            <person name="Rivailler P."/>
            <person name="Cho Y.G."/>
            <person name="Wang F."/>
        </authorList>
    </citation>
    <scope>NUCLEOTIDE SEQUENCE [LARGE SCALE GENOMIC DNA]</scope>
    <source>
        <strain evidence="1 2">CJ0149</strain>
    </source>
</reference>
<dbReference type="RefSeq" id="NP_733853.1">
    <property type="nucleotide sequence ID" value="NC_004367.1"/>
</dbReference>
<dbReference type="InterPro" id="IPR010677">
    <property type="entry name" value="HHV-4_BALF1"/>
</dbReference>
<keyword evidence="2" id="KW-1185">Reference proteome</keyword>
<dbReference type="SUPFAM" id="SSF56854">
    <property type="entry name" value="Bcl-2 inhibitors of programmed cell death"/>
    <property type="match status" value="1"/>
</dbReference>
<reference evidence="1 2" key="1">
    <citation type="journal article" date="2001" name="Proc. Natl. Acad. Sci. U.S.A.">
        <title>An Epstein-Barr-related herpesvirus from marmoset lymphomas.</title>
        <authorList>
            <person name="Cho Y."/>
            <person name="Ramer J."/>
            <person name="Rivailler P."/>
            <person name="Quink C."/>
            <person name="Garber R.L."/>
            <person name="Beier D.R."/>
            <person name="Wang F."/>
        </authorList>
    </citation>
    <scope>NUCLEOTIDE SEQUENCE [LARGE SCALE GENOMIC DNA]</scope>
    <source>
        <strain evidence="1 2">CJ0149</strain>
    </source>
</reference>
<evidence type="ECO:0000313" key="1">
    <source>
        <dbReference type="EMBL" id="AAK38208.1"/>
    </source>
</evidence>
<proteinExistence type="predicted"/>
<dbReference type="Proteomes" id="UP000202809">
    <property type="component" value="Segment"/>
</dbReference>
<protein>
    <submittedName>
        <fullName evidence="1">ORF1</fullName>
    </submittedName>
</protein>
<dbReference type="GeneID" id="955905"/>
<dbReference type="EMBL" id="AF319782">
    <property type="protein sequence ID" value="AAK38208.1"/>
    <property type="molecule type" value="Genomic_DNA"/>
</dbReference>
<name>Q993L0_9GAMA</name>
<dbReference type="KEGG" id="vg:955905"/>
<dbReference type="InterPro" id="IPR002475">
    <property type="entry name" value="Bcl2-like"/>
</dbReference>